<evidence type="ECO:0000313" key="3">
    <source>
        <dbReference type="Proteomes" id="UP000054018"/>
    </source>
</evidence>
<dbReference type="HOGENOM" id="CLU_2038962_0_0_1"/>
<accession>A0A0C9XMJ2</accession>
<feature type="region of interest" description="Disordered" evidence="1">
    <location>
        <begin position="82"/>
        <end position="121"/>
    </location>
</feature>
<protein>
    <submittedName>
        <fullName evidence="2">Uncharacterized protein</fullName>
    </submittedName>
</protein>
<dbReference type="EMBL" id="KN833986">
    <property type="protein sequence ID" value="KIK13585.1"/>
    <property type="molecule type" value="Genomic_DNA"/>
</dbReference>
<dbReference type="Proteomes" id="UP000054018">
    <property type="component" value="Unassembled WGS sequence"/>
</dbReference>
<name>A0A0C9XMJ2_9AGAM</name>
<reference evidence="3" key="2">
    <citation type="submission" date="2015-01" db="EMBL/GenBank/DDBJ databases">
        <title>Evolutionary Origins and Diversification of the Mycorrhizal Mutualists.</title>
        <authorList>
            <consortium name="DOE Joint Genome Institute"/>
            <consortium name="Mycorrhizal Genomics Consortium"/>
            <person name="Kohler A."/>
            <person name="Kuo A."/>
            <person name="Nagy L.G."/>
            <person name="Floudas D."/>
            <person name="Copeland A."/>
            <person name="Barry K.W."/>
            <person name="Cichocki N."/>
            <person name="Veneault-Fourrey C."/>
            <person name="LaButti K."/>
            <person name="Lindquist E.A."/>
            <person name="Lipzen A."/>
            <person name="Lundell T."/>
            <person name="Morin E."/>
            <person name="Murat C."/>
            <person name="Riley R."/>
            <person name="Ohm R."/>
            <person name="Sun H."/>
            <person name="Tunlid A."/>
            <person name="Henrissat B."/>
            <person name="Grigoriev I.V."/>
            <person name="Hibbett D.S."/>
            <person name="Martin F."/>
        </authorList>
    </citation>
    <scope>NUCLEOTIDE SEQUENCE [LARGE SCALE GENOMIC DNA]</scope>
    <source>
        <strain evidence="3">441</strain>
    </source>
</reference>
<evidence type="ECO:0000313" key="2">
    <source>
        <dbReference type="EMBL" id="KIK13585.1"/>
    </source>
</evidence>
<reference evidence="2 3" key="1">
    <citation type="submission" date="2014-04" db="EMBL/GenBank/DDBJ databases">
        <authorList>
            <consortium name="DOE Joint Genome Institute"/>
            <person name="Kuo A."/>
            <person name="Kohler A."/>
            <person name="Costa M.D."/>
            <person name="Nagy L.G."/>
            <person name="Floudas D."/>
            <person name="Copeland A."/>
            <person name="Barry K.W."/>
            <person name="Cichocki N."/>
            <person name="Veneault-Fourrey C."/>
            <person name="LaButti K."/>
            <person name="Lindquist E.A."/>
            <person name="Lipzen A."/>
            <person name="Lundell T."/>
            <person name="Morin E."/>
            <person name="Murat C."/>
            <person name="Sun H."/>
            <person name="Tunlid A."/>
            <person name="Henrissat B."/>
            <person name="Grigoriev I.V."/>
            <person name="Hibbett D.S."/>
            <person name="Martin F."/>
            <person name="Nordberg H.P."/>
            <person name="Cantor M.N."/>
            <person name="Hua S.X."/>
        </authorList>
    </citation>
    <scope>NUCLEOTIDE SEQUENCE [LARGE SCALE GENOMIC DNA]</scope>
    <source>
        <strain evidence="2 3">441</strain>
    </source>
</reference>
<evidence type="ECO:0000256" key="1">
    <source>
        <dbReference type="SAM" id="MobiDB-lite"/>
    </source>
</evidence>
<dbReference type="AlphaFoldDB" id="A0A0C9XMJ2"/>
<proteinExistence type="predicted"/>
<gene>
    <name evidence="2" type="ORF">PISMIDRAFT_17880</name>
</gene>
<sequence length="121" mass="13647">MPKMLESRRDSVYWKYLQKDRLLVQGRRQACLVYPRAAKRWARGISKLIDPPAARPIEQPGFLAMRRVLGSAYQSKVLRAPPRIGTVDPDYGPTGKRDPIQHPPDPTKGNIHVANPSSGTY</sequence>
<keyword evidence="3" id="KW-1185">Reference proteome</keyword>
<organism evidence="2 3">
    <name type="scientific">Pisolithus microcarpus 441</name>
    <dbReference type="NCBI Taxonomy" id="765257"/>
    <lineage>
        <taxon>Eukaryota</taxon>
        <taxon>Fungi</taxon>
        <taxon>Dikarya</taxon>
        <taxon>Basidiomycota</taxon>
        <taxon>Agaricomycotina</taxon>
        <taxon>Agaricomycetes</taxon>
        <taxon>Agaricomycetidae</taxon>
        <taxon>Boletales</taxon>
        <taxon>Sclerodermatineae</taxon>
        <taxon>Pisolithaceae</taxon>
        <taxon>Pisolithus</taxon>
    </lineage>
</organism>